<dbReference type="AlphaFoldDB" id="A0A6P2CCI7"/>
<dbReference type="Proteomes" id="UP000471120">
    <property type="component" value="Unassembled WGS sequence"/>
</dbReference>
<reference evidence="1 2" key="1">
    <citation type="submission" date="2018-07" db="EMBL/GenBank/DDBJ databases">
        <title>Genome sequence of Rhodococcus rhodnii ATCC 35071 from Rhodnius prolixus.</title>
        <authorList>
            <person name="Patel V."/>
            <person name="Vogel K.J."/>
        </authorList>
    </citation>
    <scope>NUCLEOTIDE SEQUENCE [LARGE SCALE GENOMIC DNA]</scope>
    <source>
        <strain evidence="1 2">ATCC 35071</strain>
    </source>
</reference>
<dbReference type="EMBL" id="QRCM01000001">
    <property type="protein sequence ID" value="TXG90253.1"/>
    <property type="molecule type" value="Genomic_DNA"/>
</dbReference>
<accession>A0A6P2CCI7</accession>
<dbReference type="RefSeq" id="WP_010839730.1">
    <property type="nucleotide sequence ID" value="NZ_QRCM01000001.1"/>
</dbReference>
<sequence length="59" mass="6333">MHSGSGTAPRVAGHHARGTLSTTEIRARISAMFDDADAMFDDRDDATVTETGRRDLEVG</sequence>
<evidence type="ECO:0000313" key="1">
    <source>
        <dbReference type="EMBL" id="TXG90253.1"/>
    </source>
</evidence>
<gene>
    <name evidence="1" type="ORF">DW322_08490</name>
</gene>
<evidence type="ECO:0000313" key="2">
    <source>
        <dbReference type="Proteomes" id="UP000471120"/>
    </source>
</evidence>
<name>A0A6P2CCI7_9NOCA</name>
<organism evidence="1 2">
    <name type="scientific">Rhodococcus rhodnii</name>
    <dbReference type="NCBI Taxonomy" id="38312"/>
    <lineage>
        <taxon>Bacteria</taxon>
        <taxon>Bacillati</taxon>
        <taxon>Actinomycetota</taxon>
        <taxon>Actinomycetes</taxon>
        <taxon>Mycobacteriales</taxon>
        <taxon>Nocardiaceae</taxon>
        <taxon>Rhodococcus</taxon>
    </lineage>
</organism>
<proteinExistence type="predicted"/>
<protein>
    <submittedName>
        <fullName evidence="1">Uncharacterized protein</fullName>
    </submittedName>
</protein>
<comment type="caution">
    <text evidence="1">The sequence shown here is derived from an EMBL/GenBank/DDBJ whole genome shotgun (WGS) entry which is preliminary data.</text>
</comment>